<reference evidence="5 6" key="1">
    <citation type="submission" date="2023-12" db="EMBL/GenBank/DDBJ databases">
        <title>Description of an unclassified Opitutus bacterium of Verrucomicrobiota.</title>
        <authorList>
            <person name="Zhang D.-F."/>
        </authorList>
    </citation>
    <scope>NUCLEOTIDE SEQUENCE [LARGE SCALE GENOMIC DNA]</scope>
    <source>
        <strain evidence="5 6">WL0086</strain>
    </source>
</reference>
<dbReference type="PIRSF" id="PIRSF004846">
    <property type="entry name" value="ModA"/>
    <property type="match status" value="1"/>
</dbReference>
<organism evidence="5 6">
    <name type="scientific">Actomonas aquatica</name>
    <dbReference type="NCBI Taxonomy" id="2866162"/>
    <lineage>
        <taxon>Bacteria</taxon>
        <taxon>Pseudomonadati</taxon>
        <taxon>Verrucomicrobiota</taxon>
        <taxon>Opitutia</taxon>
        <taxon>Opitutales</taxon>
        <taxon>Opitutaceae</taxon>
        <taxon>Actomonas</taxon>
    </lineage>
</organism>
<dbReference type="PANTHER" id="PTHR30632">
    <property type="entry name" value="MOLYBDATE-BINDING PERIPLASMIC PROTEIN"/>
    <property type="match status" value="1"/>
</dbReference>
<dbReference type="Gene3D" id="3.40.190.10">
    <property type="entry name" value="Periplasmic binding protein-like II"/>
    <property type="match status" value="2"/>
</dbReference>
<dbReference type="Proteomes" id="UP000738431">
    <property type="component" value="Chromosome"/>
</dbReference>
<proteinExistence type="inferred from homology"/>
<protein>
    <submittedName>
        <fullName evidence="5">Molybdate ABC transporter substrate-binding protein</fullName>
    </submittedName>
</protein>
<evidence type="ECO:0000256" key="3">
    <source>
        <dbReference type="ARBA" id="ARBA00022729"/>
    </source>
</evidence>
<dbReference type="CDD" id="cd13539">
    <property type="entry name" value="PBP2_AvModA"/>
    <property type="match status" value="1"/>
</dbReference>
<evidence type="ECO:0000256" key="1">
    <source>
        <dbReference type="ARBA" id="ARBA00009175"/>
    </source>
</evidence>
<sequence length="267" mass="28073">MSRVRRVIVGSGLLGLLALSTLAASPRPLRVAAAANMTRVMAPLEAAFEAAHPELDLRASFGATGNLVAQIRHGAPFDVFLAADPDHPATLVASGDATADSVIPFATGQLVLWPTPHGAPADWTQALLDPAVRRIAIAQPDTAPFGRAARQLLREAELWDALQPRLVTGENVAQTLHFVASGNADYGFVALSLLVGNAVDSPADCLVLTVETEALNHTAVILHRASSREDAQVFLDWLLSPPAQTLLQQHGYAPPPAPPATNPGIDD</sequence>
<dbReference type="RefSeq" id="WP_221030712.1">
    <property type="nucleotide sequence ID" value="NZ_CP139781.1"/>
</dbReference>
<dbReference type="EMBL" id="CP139781">
    <property type="protein sequence ID" value="WRQ86877.1"/>
    <property type="molecule type" value="Genomic_DNA"/>
</dbReference>
<evidence type="ECO:0000256" key="4">
    <source>
        <dbReference type="SAM" id="MobiDB-lite"/>
    </source>
</evidence>
<keyword evidence="2" id="KW-0479">Metal-binding</keyword>
<keyword evidence="6" id="KW-1185">Reference proteome</keyword>
<keyword evidence="3" id="KW-0732">Signal</keyword>
<evidence type="ECO:0000313" key="6">
    <source>
        <dbReference type="Proteomes" id="UP000738431"/>
    </source>
</evidence>
<accession>A0ABZ1C571</accession>
<gene>
    <name evidence="5" type="primary">modA</name>
    <name evidence="5" type="ORF">K1X11_018855</name>
</gene>
<comment type="similarity">
    <text evidence="1">Belongs to the bacterial solute-binding protein ModA family.</text>
</comment>
<evidence type="ECO:0000256" key="2">
    <source>
        <dbReference type="ARBA" id="ARBA00022723"/>
    </source>
</evidence>
<dbReference type="InterPro" id="IPR050682">
    <property type="entry name" value="ModA/WtpA"/>
</dbReference>
<feature type="region of interest" description="Disordered" evidence="4">
    <location>
        <begin position="248"/>
        <end position="267"/>
    </location>
</feature>
<dbReference type="SUPFAM" id="SSF53850">
    <property type="entry name" value="Periplasmic binding protein-like II"/>
    <property type="match status" value="1"/>
</dbReference>
<dbReference type="NCBIfam" id="TIGR01256">
    <property type="entry name" value="modA"/>
    <property type="match status" value="1"/>
</dbReference>
<dbReference type="InterPro" id="IPR044084">
    <property type="entry name" value="AvModA-like_subst-bd"/>
</dbReference>
<dbReference type="Pfam" id="PF13531">
    <property type="entry name" value="SBP_bac_11"/>
    <property type="match status" value="1"/>
</dbReference>
<name>A0ABZ1C571_9BACT</name>
<evidence type="ECO:0000313" key="5">
    <source>
        <dbReference type="EMBL" id="WRQ86877.1"/>
    </source>
</evidence>
<dbReference type="PANTHER" id="PTHR30632:SF14">
    <property type="entry name" value="TUNGSTATE_MOLYBDATE_CHROMATE-BINDING PROTEIN MODA"/>
    <property type="match status" value="1"/>
</dbReference>
<dbReference type="InterPro" id="IPR005950">
    <property type="entry name" value="ModA"/>
</dbReference>